<proteinExistence type="predicted"/>
<protein>
    <submittedName>
        <fullName evidence="2">Uncharacterized protein</fullName>
    </submittedName>
</protein>
<sequence length="126" mass="14101">MENSRDPVERDCCRILLAIILPPLGVYFETGCDSHFFICLILTILGYVPGLVYAIYIIASRPDFNREKMADSTSTDFCRILCSVIIPPIGVFMETGCSLQLLICIILTLLGYIPGLIYAIYIITQK</sequence>
<evidence type="ECO:0000313" key="1">
    <source>
        <dbReference type="Proteomes" id="UP000887576"/>
    </source>
</evidence>
<organism evidence="1 2">
    <name type="scientific">Panagrolaimus sp. JU765</name>
    <dbReference type="NCBI Taxonomy" id="591449"/>
    <lineage>
        <taxon>Eukaryota</taxon>
        <taxon>Metazoa</taxon>
        <taxon>Ecdysozoa</taxon>
        <taxon>Nematoda</taxon>
        <taxon>Chromadorea</taxon>
        <taxon>Rhabditida</taxon>
        <taxon>Tylenchina</taxon>
        <taxon>Panagrolaimomorpha</taxon>
        <taxon>Panagrolaimoidea</taxon>
        <taxon>Panagrolaimidae</taxon>
        <taxon>Panagrolaimus</taxon>
    </lineage>
</organism>
<reference evidence="2" key="1">
    <citation type="submission" date="2022-11" db="UniProtKB">
        <authorList>
            <consortium name="WormBaseParasite"/>
        </authorList>
    </citation>
    <scope>IDENTIFICATION</scope>
</reference>
<name>A0AC34QNH7_9BILA</name>
<evidence type="ECO:0000313" key="2">
    <source>
        <dbReference type="WBParaSite" id="JU765_v2.g17993.t1"/>
    </source>
</evidence>
<accession>A0AC34QNH7</accession>
<dbReference type="WBParaSite" id="JU765_v2.g17993.t1">
    <property type="protein sequence ID" value="JU765_v2.g17993.t1"/>
    <property type="gene ID" value="JU765_v2.g17993"/>
</dbReference>
<dbReference type="Proteomes" id="UP000887576">
    <property type="component" value="Unplaced"/>
</dbReference>